<dbReference type="AlphaFoldDB" id="A0A318XIF9"/>
<feature type="transmembrane region" description="Helical" evidence="2">
    <location>
        <begin position="7"/>
        <end position="28"/>
    </location>
</feature>
<organism evidence="3 4">
    <name type="scientific">Ruminiclostridium sufflavum DSM 19573</name>
    <dbReference type="NCBI Taxonomy" id="1121337"/>
    <lineage>
        <taxon>Bacteria</taxon>
        <taxon>Bacillati</taxon>
        <taxon>Bacillota</taxon>
        <taxon>Clostridia</taxon>
        <taxon>Eubacteriales</taxon>
        <taxon>Oscillospiraceae</taxon>
        <taxon>Ruminiclostridium</taxon>
    </lineage>
</organism>
<dbReference type="InterPro" id="IPR014245">
    <property type="entry name" value="Spore_III_AF"/>
</dbReference>
<feature type="region of interest" description="Disordered" evidence="1">
    <location>
        <begin position="174"/>
        <end position="194"/>
    </location>
</feature>
<sequence>MLEFMKSWIINIVTISIILILFEIIIPSGKIKKIINLISGFILLIVIINPFIALKNQDYDLSRIVVSDSLYIDKKEIEKGSRLLNETQMKQIASVYKNKLISEIKNKAAALEGIQVLKVDVEINEDNTGDSFGEIKSVYIELKKASEQDKEKKAEDSIKISPVLSVRKVDITERAGKQKARTSKTSDPGSTGLAEKVKEDLNTAFEIPKDCIVVSIIE</sequence>
<evidence type="ECO:0000313" key="4">
    <source>
        <dbReference type="Proteomes" id="UP000248132"/>
    </source>
</evidence>
<dbReference type="OrthoDB" id="1738919at2"/>
<accession>A0A318XIF9</accession>
<comment type="caution">
    <text evidence="3">The sequence shown here is derived from an EMBL/GenBank/DDBJ whole genome shotgun (WGS) entry which is preliminary data.</text>
</comment>
<evidence type="ECO:0000313" key="3">
    <source>
        <dbReference type="EMBL" id="PYG86814.1"/>
    </source>
</evidence>
<dbReference type="Pfam" id="PF09581">
    <property type="entry name" value="Spore_III_AF"/>
    <property type="match status" value="1"/>
</dbReference>
<dbReference type="RefSeq" id="WP_110462647.1">
    <property type="nucleotide sequence ID" value="NZ_QKMR01000016.1"/>
</dbReference>
<dbReference type="EMBL" id="QKMR01000016">
    <property type="protein sequence ID" value="PYG86814.1"/>
    <property type="molecule type" value="Genomic_DNA"/>
</dbReference>
<reference evidence="3 4" key="1">
    <citation type="submission" date="2018-06" db="EMBL/GenBank/DDBJ databases">
        <title>Genomic Encyclopedia of Type Strains, Phase I: the one thousand microbial genomes (KMG-I) project.</title>
        <authorList>
            <person name="Kyrpides N."/>
        </authorList>
    </citation>
    <scope>NUCLEOTIDE SEQUENCE [LARGE SCALE GENOMIC DNA]</scope>
    <source>
        <strain evidence="3 4">DSM 19573</strain>
    </source>
</reference>
<proteinExistence type="predicted"/>
<dbReference type="Proteomes" id="UP000248132">
    <property type="component" value="Unassembled WGS sequence"/>
</dbReference>
<keyword evidence="4" id="KW-1185">Reference proteome</keyword>
<keyword evidence="2" id="KW-0472">Membrane</keyword>
<feature type="transmembrane region" description="Helical" evidence="2">
    <location>
        <begin position="34"/>
        <end position="54"/>
    </location>
</feature>
<gene>
    <name evidence="3" type="ORF">LY28_02633</name>
</gene>
<name>A0A318XIF9_9FIRM</name>
<evidence type="ECO:0000256" key="2">
    <source>
        <dbReference type="SAM" id="Phobius"/>
    </source>
</evidence>
<keyword evidence="2" id="KW-1133">Transmembrane helix</keyword>
<evidence type="ECO:0000256" key="1">
    <source>
        <dbReference type="SAM" id="MobiDB-lite"/>
    </source>
</evidence>
<protein>
    <submittedName>
        <fullName evidence="3">Stage III sporulation protein AF</fullName>
    </submittedName>
</protein>
<keyword evidence="2" id="KW-0812">Transmembrane</keyword>